<dbReference type="GeneID" id="64594231"/>
<organism evidence="1 2">
    <name type="scientific">Suillus plorans</name>
    <dbReference type="NCBI Taxonomy" id="116603"/>
    <lineage>
        <taxon>Eukaryota</taxon>
        <taxon>Fungi</taxon>
        <taxon>Dikarya</taxon>
        <taxon>Basidiomycota</taxon>
        <taxon>Agaricomycotina</taxon>
        <taxon>Agaricomycetes</taxon>
        <taxon>Agaricomycetidae</taxon>
        <taxon>Boletales</taxon>
        <taxon>Suillineae</taxon>
        <taxon>Suillaceae</taxon>
        <taxon>Suillus</taxon>
    </lineage>
</organism>
<evidence type="ECO:0000313" key="1">
    <source>
        <dbReference type="EMBL" id="KAG1790103.1"/>
    </source>
</evidence>
<dbReference type="RefSeq" id="XP_041157088.1">
    <property type="nucleotide sequence ID" value="XM_041300467.1"/>
</dbReference>
<protein>
    <submittedName>
        <fullName evidence="1">Uncharacterized protein</fullName>
    </submittedName>
</protein>
<dbReference type="OrthoDB" id="2643134at2759"/>
<dbReference type="AlphaFoldDB" id="A0A9P7AJZ4"/>
<proteinExistence type="predicted"/>
<accession>A0A9P7AJZ4</accession>
<keyword evidence="2" id="KW-1185">Reference proteome</keyword>
<evidence type="ECO:0000313" key="2">
    <source>
        <dbReference type="Proteomes" id="UP000719766"/>
    </source>
</evidence>
<gene>
    <name evidence="1" type="ORF">HD556DRAFT_1310887</name>
</gene>
<dbReference type="Proteomes" id="UP000719766">
    <property type="component" value="Unassembled WGS sequence"/>
</dbReference>
<sequence length="1001" mass="111811">MSYWYGKVAEIYLKSGTQDVWLEIQWYYRQIDLQDEDIDLSACVGEYELVLSGHKSVVDMSCVEGESFDIPARLNDFIDIDIGGPFADHANILQYDEGDISQPQISVGTLYTRWTIDIQFSRHGRTLYIEGVNIRNSQTATRCGCNRCGPAFSSPTTVQRYCRKCCHWINEKCLSTLGNSLGCNVKAGLPSIYSHVDFDPQFLSLLTMPIRRGGSCGIVGNALILRKGQELVEEARTLGRLPHEWKENVPQAMLPTGDETIPRYYCLNCKTAITPMHPSCDLIEWNVRDVQQLLKVKGTIQDIDGECSLKVTGNSRRSCLIAPHYRLPLYALNKKIGIYRKVIEHLHKSKSINAATLRDTYASVMKYLTDVRVAFLDDAAASSSPTNSDFRSSTLDYYLWLDHTCDGFHDGWRQSLATEHGVTIEGVEKGDCSDILVFLNWTGYHKEKCKDHDICGAIQGSGGGEDMEILLNTIDACVKSSMDEKSTASSISVAQMTVVSVDTDVNSSQFPTFPLPFNMNCRRISVSTLGSRARQIIVGGFGKWLPSHVAMRFREIQGLDHNDPLDNLVANGLLVTAKSSEEYLEIFGMAEMMATCQELSADRGAMSRFFTAAGRALYVSRTGKECVVEYGQTVQSIDELSSSAIDTRAFTTVTIGVQCDSIVECKVQLPPSRTMLDREIQTDIVTEDNDGVDEPVFKSNSLKPEEYLQEECHDYDEYIPSFGADDDNSCDVSQSTSIRIEASFTCNPDVSDASSSEHHASQINDTLETSHTLKSRLRQDMQDVLPKVPVKAVERHGSTKPGRPVVFSTKRPVAARNTSRSSKTVKAPQYTLQDLVSEAQAGARHISSFLMDPEGMVFLRSTLDGNYDAWLCIIRHIASLLRNESMTRAMRKMAASLMSIDIWLKDISTECQKAFKDDPKDQVLPPLAHCVIEELSARAILNEQSVRSTLLNIWTKENVKHVTEVLRYLLHIYKRDEEDSYSPGLRILASVMTERTGTVPV</sequence>
<dbReference type="EMBL" id="JABBWE010000053">
    <property type="protein sequence ID" value="KAG1790103.1"/>
    <property type="molecule type" value="Genomic_DNA"/>
</dbReference>
<name>A0A9P7AJZ4_9AGAM</name>
<comment type="caution">
    <text evidence="1">The sequence shown here is derived from an EMBL/GenBank/DDBJ whole genome shotgun (WGS) entry which is preliminary data.</text>
</comment>
<reference evidence="1" key="1">
    <citation type="journal article" date="2020" name="New Phytol.">
        <title>Comparative genomics reveals dynamic genome evolution in host specialist ectomycorrhizal fungi.</title>
        <authorList>
            <person name="Lofgren L.A."/>
            <person name="Nguyen N.H."/>
            <person name="Vilgalys R."/>
            <person name="Ruytinx J."/>
            <person name="Liao H.L."/>
            <person name="Branco S."/>
            <person name="Kuo A."/>
            <person name="LaButti K."/>
            <person name="Lipzen A."/>
            <person name="Andreopoulos W."/>
            <person name="Pangilinan J."/>
            <person name="Riley R."/>
            <person name="Hundley H."/>
            <person name="Na H."/>
            <person name="Barry K."/>
            <person name="Grigoriev I.V."/>
            <person name="Stajich J.E."/>
            <person name="Kennedy P.G."/>
        </authorList>
    </citation>
    <scope>NUCLEOTIDE SEQUENCE</scope>
    <source>
        <strain evidence="1">S12</strain>
    </source>
</reference>